<feature type="binding site" evidence="9">
    <location>
        <position position="119"/>
    </location>
    <ligand>
        <name>Zn(2+)</name>
        <dbReference type="ChEBI" id="CHEBI:29105"/>
        <note>catalytic</note>
    </ligand>
</feature>
<dbReference type="PANTHER" id="PTHR46986">
    <property type="entry name" value="ENDORIBONUCLEASE YBEY, CHLOROPLASTIC"/>
    <property type="match status" value="1"/>
</dbReference>
<dbReference type="GO" id="GO:0005737">
    <property type="term" value="C:cytoplasm"/>
    <property type="evidence" value="ECO:0007669"/>
    <property type="project" value="UniProtKB-SubCell"/>
</dbReference>
<dbReference type="InterPro" id="IPR002036">
    <property type="entry name" value="YbeY"/>
</dbReference>
<dbReference type="EMBL" id="PNHF01000007">
    <property type="protein sequence ID" value="PMC62677.1"/>
    <property type="molecule type" value="Genomic_DNA"/>
</dbReference>
<evidence type="ECO:0000256" key="2">
    <source>
        <dbReference type="ARBA" id="ARBA00022517"/>
    </source>
</evidence>
<feature type="region of interest" description="Disordered" evidence="10">
    <location>
        <begin position="160"/>
        <end position="215"/>
    </location>
</feature>
<evidence type="ECO:0000313" key="12">
    <source>
        <dbReference type="Proteomes" id="UP000235363"/>
    </source>
</evidence>
<comment type="function">
    <text evidence="9">Single strand-specific metallo-endoribonuclease involved in late-stage 70S ribosome quality control and in maturation of the 3' terminus of the 16S rRNA.</text>
</comment>
<evidence type="ECO:0000256" key="6">
    <source>
        <dbReference type="ARBA" id="ARBA00022759"/>
    </source>
</evidence>
<dbReference type="Gene3D" id="3.40.390.30">
    <property type="entry name" value="Metalloproteases ('zincins'), catalytic domain"/>
    <property type="match status" value="1"/>
</dbReference>
<comment type="cofactor">
    <cofactor evidence="9">
        <name>Zn(2+)</name>
        <dbReference type="ChEBI" id="CHEBI:29105"/>
    </cofactor>
    <text evidence="9">Binds 1 zinc ion.</text>
</comment>
<dbReference type="Proteomes" id="UP000235363">
    <property type="component" value="Unassembled WGS sequence"/>
</dbReference>
<sequence>MSIEVFNESGAGVNEESLIDVARYALGRMDVHPAAELSIHLVDEPTIEDLHIRWLDLPGPTDVMSFPMDELTPGSGHPEAPQPGPSMLGDIVLCPDFAARQAEKAGHPLSHELVLLTVHGLLHLLGYDHIESDEERRMFALQNGLLADWYDDIERRGADFPAKPINAGAFPSAADREKLDERLDGDGNGDDRDDRRGHDDRDGRDDRDGEAGAAR</sequence>
<evidence type="ECO:0000256" key="3">
    <source>
        <dbReference type="ARBA" id="ARBA00022552"/>
    </source>
</evidence>
<evidence type="ECO:0000256" key="8">
    <source>
        <dbReference type="ARBA" id="ARBA00022833"/>
    </source>
</evidence>
<dbReference type="PANTHER" id="PTHR46986:SF1">
    <property type="entry name" value="ENDORIBONUCLEASE YBEY, CHLOROPLASTIC"/>
    <property type="match status" value="1"/>
</dbReference>
<keyword evidence="6 9" id="KW-0255">Endonuclease</keyword>
<comment type="subcellular location">
    <subcellularLocation>
        <location evidence="9">Cytoplasm</location>
    </subcellularLocation>
</comment>
<keyword evidence="7 9" id="KW-0378">Hydrolase</keyword>
<dbReference type="GO" id="GO:0004222">
    <property type="term" value="F:metalloendopeptidase activity"/>
    <property type="evidence" value="ECO:0007669"/>
    <property type="project" value="InterPro"/>
</dbReference>
<keyword evidence="5 9" id="KW-0479">Metal-binding</keyword>
<evidence type="ECO:0000256" key="4">
    <source>
        <dbReference type="ARBA" id="ARBA00022722"/>
    </source>
</evidence>
<dbReference type="PROSITE" id="PS01306">
    <property type="entry name" value="UPF0054"/>
    <property type="match status" value="1"/>
</dbReference>
<dbReference type="Pfam" id="PF02130">
    <property type="entry name" value="YbeY"/>
    <property type="match status" value="1"/>
</dbReference>
<feature type="compositionally biased region" description="Basic and acidic residues" evidence="10">
    <location>
        <begin position="174"/>
        <end position="215"/>
    </location>
</feature>
<keyword evidence="9" id="KW-0963">Cytoplasm</keyword>
<gene>
    <name evidence="9" type="primary">ybeY</name>
    <name evidence="11" type="ORF">CJ204_04025</name>
</gene>
<evidence type="ECO:0000256" key="10">
    <source>
        <dbReference type="SAM" id="MobiDB-lite"/>
    </source>
</evidence>
<reference evidence="11 12" key="1">
    <citation type="submission" date="2017-09" db="EMBL/GenBank/DDBJ databases">
        <title>Bacterial strain isolated from the female urinary microbiota.</title>
        <authorList>
            <person name="Thomas-White K."/>
            <person name="Kumar N."/>
            <person name="Forster S."/>
            <person name="Putonti C."/>
            <person name="Lawley T."/>
            <person name="Wolfe A.J."/>
        </authorList>
    </citation>
    <scope>NUCLEOTIDE SEQUENCE [LARGE SCALE GENOMIC DNA]</scope>
    <source>
        <strain evidence="11 12">UMB0908</strain>
    </source>
</reference>
<organism evidence="11 12">
    <name type="scientific">Corynebacterium xerosis</name>
    <dbReference type="NCBI Taxonomy" id="1725"/>
    <lineage>
        <taxon>Bacteria</taxon>
        <taxon>Bacillati</taxon>
        <taxon>Actinomycetota</taxon>
        <taxon>Actinomycetes</taxon>
        <taxon>Mycobacteriales</taxon>
        <taxon>Corynebacteriaceae</taxon>
        <taxon>Corynebacterium</taxon>
    </lineage>
</organism>
<proteinExistence type="inferred from homology"/>
<accession>A0A2N6T024</accession>
<name>A0A2N6T024_9CORY</name>
<dbReference type="SUPFAM" id="SSF55486">
    <property type="entry name" value="Metalloproteases ('zincins'), catalytic domain"/>
    <property type="match status" value="1"/>
</dbReference>
<dbReference type="EC" id="3.1.-.-" evidence="9"/>
<comment type="caution">
    <text evidence="11">The sequence shown here is derived from an EMBL/GenBank/DDBJ whole genome shotgun (WGS) entry which is preliminary data.</text>
</comment>
<dbReference type="GO" id="GO:0004521">
    <property type="term" value="F:RNA endonuclease activity"/>
    <property type="evidence" value="ECO:0007669"/>
    <property type="project" value="UniProtKB-UniRule"/>
</dbReference>
<evidence type="ECO:0000313" key="11">
    <source>
        <dbReference type="EMBL" id="PMC62677.1"/>
    </source>
</evidence>
<keyword evidence="8 9" id="KW-0862">Zinc</keyword>
<keyword evidence="2 9" id="KW-0690">Ribosome biogenesis</keyword>
<comment type="similarity">
    <text evidence="1 9">Belongs to the endoribonuclease YbeY family.</text>
</comment>
<dbReference type="GO" id="GO:0008270">
    <property type="term" value="F:zinc ion binding"/>
    <property type="evidence" value="ECO:0007669"/>
    <property type="project" value="UniProtKB-UniRule"/>
</dbReference>
<evidence type="ECO:0000256" key="1">
    <source>
        <dbReference type="ARBA" id="ARBA00010875"/>
    </source>
</evidence>
<dbReference type="HAMAP" id="MF_00009">
    <property type="entry name" value="Endoribonucl_YbeY"/>
    <property type="match status" value="1"/>
</dbReference>
<dbReference type="NCBIfam" id="TIGR00043">
    <property type="entry name" value="rRNA maturation RNase YbeY"/>
    <property type="match status" value="1"/>
</dbReference>
<feature type="binding site" evidence="9">
    <location>
        <position position="123"/>
    </location>
    <ligand>
        <name>Zn(2+)</name>
        <dbReference type="ChEBI" id="CHEBI:29105"/>
        <note>catalytic</note>
    </ligand>
</feature>
<keyword evidence="4 9" id="KW-0540">Nuclease</keyword>
<dbReference type="AlphaFoldDB" id="A0A2N6T024"/>
<dbReference type="RefSeq" id="WP_102212343.1">
    <property type="nucleotide sequence ID" value="NZ_PNHF01000007.1"/>
</dbReference>
<protein>
    <recommendedName>
        <fullName evidence="9">Endoribonuclease YbeY</fullName>
        <ecNumber evidence="9">3.1.-.-</ecNumber>
    </recommendedName>
</protein>
<dbReference type="InterPro" id="IPR020549">
    <property type="entry name" value="YbeY_CS"/>
</dbReference>
<evidence type="ECO:0000256" key="9">
    <source>
        <dbReference type="HAMAP-Rule" id="MF_00009"/>
    </source>
</evidence>
<evidence type="ECO:0000256" key="5">
    <source>
        <dbReference type="ARBA" id="ARBA00022723"/>
    </source>
</evidence>
<dbReference type="GO" id="GO:0006364">
    <property type="term" value="P:rRNA processing"/>
    <property type="evidence" value="ECO:0007669"/>
    <property type="project" value="UniProtKB-UniRule"/>
</dbReference>
<feature type="binding site" evidence="9">
    <location>
        <position position="129"/>
    </location>
    <ligand>
        <name>Zn(2+)</name>
        <dbReference type="ChEBI" id="CHEBI:29105"/>
        <note>catalytic</note>
    </ligand>
</feature>
<evidence type="ECO:0000256" key="7">
    <source>
        <dbReference type="ARBA" id="ARBA00022801"/>
    </source>
</evidence>
<dbReference type="InterPro" id="IPR023091">
    <property type="entry name" value="MetalPrtase_cat_dom_sf_prd"/>
</dbReference>
<keyword evidence="3 9" id="KW-0698">rRNA processing</keyword>